<comment type="caution">
    <text evidence="1">The sequence shown here is derived from an EMBL/GenBank/DDBJ whole genome shotgun (WGS) entry which is preliminary data.</text>
</comment>
<dbReference type="PANTHER" id="PTHR45943:SF1">
    <property type="entry name" value="E3 UBIQUITIN-PROTEIN LIGASE MYCBP2"/>
    <property type="match status" value="1"/>
</dbReference>
<dbReference type="GO" id="GO:0008582">
    <property type="term" value="P:regulation of synaptic assembly at neuromuscular junction"/>
    <property type="evidence" value="ECO:0007669"/>
    <property type="project" value="TreeGrafter"/>
</dbReference>
<dbReference type="OrthoDB" id="6050183at2759"/>
<dbReference type="PANTHER" id="PTHR45943">
    <property type="entry name" value="E3 UBIQUITIN-PROTEIN LIGASE MYCBP2"/>
    <property type="match status" value="1"/>
</dbReference>
<feature type="non-terminal residue" evidence="1">
    <location>
        <position position="347"/>
    </location>
</feature>
<name>A0A1V9XAD3_9ACAR</name>
<organism evidence="1 2">
    <name type="scientific">Tropilaelaps mercedesae</name>
    <dbReference type="NCBI Taxonomy" id="418985"/>
    <lineage>
        <taxon>Eukaryota</taxon>
        <taxon>Metazoa</taxon>
        <taxon>Ecdysozoa</taxon>
        <taxon>Arthropoda</taxon>
        <taxon>Chelicerata</taxon>
        <taxon>Arachnida</taxon>
        <taxon>Acari</taxon>
        <taxon>Parasitiformes</taxon>
        <taxon>Mesostigmata</taxon>
        <taxon>Gamasina</taxon>
        <taxon>Dermanyssoidea</taxon>
        <taxon>Laelapidae</taxon>
        <taxon>Tropilaelaps</taxon>
    </lineage>
</organism>
<dbReference type="Gene3D" id="2.130.10.30">
    <property type="entry name" value="Regulator of chromosome condensation 1/beta-lactamase-inhibitor protein II"/>
    <property type="match status" value="1"/>
</dbReference>
<dbReference type="EMBL" id="MNPL01017349">
    <property type="protein sequence ID" value="OQR70499.1"/>
    <property type="molecule type" value="Genomic_DNA"/>
</dbReference>
<dbReference type="GO" id="GO:0061630">
    <property type="term" value="F:ubiquitin protein ligase activity"/>
    <property type="evidence" value="ECO:0007669"/>
    <property type="project" value="TreeGrafter"/>
</dbReference>
<evidence type="ECO:0000313" key="2">
    <source>
        <dbReference type="Proteomes" id="UP000192247"/>
    </source>
</evidence>
<sequence length="347" mass="34762">MFGKDAVGHTEPNTGLVAGVKDVMQVCLGKAHVVAVTHSGAVYTFGVNHKGQCARELATGCSGSATGSADTSEVSITTASSDDSLLEVEGATGTAVGLGEEQGVQVGAAGAEGQSSGILGPSPSAAVRCPPHHFALQSCRICVGCLQCTGYGSACVASMSLLPGTQRLPGDPCGCGVGVGGCIHCGYCRPCCASRAAQPPSAVVALPPTSGHGGATALGGPSASLRGASNAVLVGPAVILPTASLVPVSCEQNQRLAAAMNALAGSGPNASSNAGGSGDGAAVYRKYTDRIRRREEFSPSYSRLARERERERAVGGEDGSGVCGGRRHYVMKQLGKVARETPLHKAM</sequence>
<accession>A0A1V9XAD3</accession>
<dbReference type="GO" id="GO:0005886">
    <property type="term" value="C:plasma membrane"/>
    <property type="evidence" value="ECO:0007669"/>
    <property type="project" value="TreeGrafter"/>
</dbReference>
<protein>
    <submittedName>
        <fullName evidence="1">Putative E3 ubiquitin-protein ligase MYCBP2-like</fullName>
    </submittedName>
</protein>
<dbReference type="AlphaFoldDB" id="A0A1V9XAD3"/>
<dbReference type="InParanoid" id="A0A1V9XAD3"/>
<dbReference type="Proteomes" id="UP000192247">
    <property type="component" value="Unassembled WGS sequence"/>
</dbReference>
<dbReference type="STRING" id="418985.A0A1V9XAD3"/>
<dbReference type="SUPFAM" id="SSF50985">
    <property type="entry name" value="RCC1/BLIP-II"/>
    <property type="match status" value="1"/>
</dbReference>
<evidence type="ECO:0000313" key="1">
    <source>
        <dbReference type="EMBL" id="OQR70499.1"/>
    </source>
</evidence>
<gene>
    <name evidence="1" type="ORF">BIW11_11599</name>
</gene>
<dbReference type="GO" id="GO:0007411">
    <property type="term" value="P:axon guidance"/>
    <property type="evidence" value="ECO:0007669"/>
    <property type="project" value="TreeGrafter"/>
</dbReference>
<keyword evidence="2" id="KW-1185">Reference proteome</keyword>
<proteinExistence type="predicted"/>
<reference evidence="1 2" key="1">
    <citation type="journal article" date="2017" name="Gigascience">
        <title>Draft genome of the honey bee ectoparasitic mite, Tropilaelaps mercedesae, is shaped by the parasitic life history.</title>
        <authorList>
            <person name="Dong X."/>
            <person name="Armstrong S.D."/>
            <person name="Xia D."/>
            <person name="Makepeace B.L."/>
            <person name="Darby A.C."/>
            <person name="Kadowaki T."/>
        </authorList>
    </citation>
    <scope>NUCLEOTIDE SEQUENCE [LARGE SCALE GENOMIC DNA]</scope>
    <source>
        <strain evidence="1">Wuxi-XJTLU</strain>
    </source>
</reference>
<dbReference type="GO" id="GO:0005634">
    <property type="term" value="C:nucleus"/>
    <property type="evidence" value="ECO:0007669"/>
    <property type="project" value="TreeGrafter"/>
</dbReference>
<dbReference type="InterPro" id="IPR009091">
    <property type="entry name" value="RCC1/BLIP-II"/>
</dbReference>